<comment type="caution">
    <text evidence="13">The sequence shown here is derived from an EMBL/GenBank/DDBJ whole genome shotgun (WGS) entry which is preliminary data.</text>
</comment>
<evidence type="ECO:0000256" key="5">
    <source>
        <dbReference type="ARBA" id="ARBA00022723"/>
    </source>
</evidence>
<evidence type="ECO:0000256" key="1">
    <source>
        <dbReference type="ARBA" id="ARBA00004826"/>
    </source>
</evidence>
<dbReference type="Pfam" id="PF00293">
    <property type="entry name" value="NUDIX"/>
    <property type="match status" value="1"/>
</dbReference>
<keyword evidence="4 10" id="KW-0963">Cytoplasm</keyword>
<dbReference type="Gene3D" id="3.90.79.10">
    <property type="entry name" value="Nucleoside Triphosphate Pyrophosphohydrolase"/>
    <property type="match status" value="1"/>
</dbReference>
<dbReference type="EC" id="5.3.3.2" evidence="3 10"/>
<dbReference type="HAMAP" id="MF_00202">
    <property type="entry name" value="Idi"/>
    <property type="match status" value="1"/>
</dbReference>
<reference evidence="13" key="1">
    <citation type="submission" date="2022-08" db="EMBL/GenBank/DDBJ databases">
        <title>Genome sequencing of Nocardioides sp. STR2.</title>
        <authorList>
            <person name="So Y."/>
        </authorList>
    </citation>
    <scope>NUCLEOTIDE SEQUENCE</scope>
    <source>
        <strain evidence="13">STR2</strain>
    </source>
</reference>
<evidence type="ECO:0000256" key="3">
    <source>
        <dbReference type="ARBA" id="ARBA00012057"/>
    </source>
</evidence>
<name>A0ABT4CEN7_9ACTN</name>
<proteinExistence type="inferred from homology"/>
<evidence type="ECO:0000259" key="12">
    <source>
        <dbReference type="PROSITE" id="PS51462"/>
    </source>
</evidence>
<dbReference type="SUPFAM" id="SSF55811">
    <property type="entry name" value="Nudix"/>
    <property type="match status" value="1"/>
</dbReference>
<keyword evidence="5 10" id="KW-0479">Metal-binding</keyword>
<feature type="binding site" evidence="10">
    <location>
        <position position="89"/>
    </location>
    <ligand>
        <name>Mn(2+)</name>
        <dbReference type="ChEBI" id="CHEBI:29035"/>
    </ligand>
</feature>
<feature type="active site" evidence="10">
    <location>
        <position position="87"/>
    </location>
</feature>
<comment type="catalytic activity">
    <reaction evidence="10">
        <text>isopentenyl diphosphate = dimethylallyl diphosphate</text>
        <dbReference type="Rhea" id="RHEA:23284"/>
        <dbReference type="ChEBI" id="CHEBI:57623"/>
        <dbReference type="ChEBI" id="CHEBI:128769"/>
        <dbReference type="EC" id="5.3.3.2"/>
    </reaction>
</comment>
<feature type="region of interest" description="Disordered" evidence="11">
    <location>
        <begin position="1"/>
        <end position="22"/>
    </location>
</feature>
<sequence length="222" mass="23849">MTTSDSTTDTTTDSTGTTGTVTPELVVLLDEDGRAVGTADKAGVHHADTPLHLAFSCYLFDDAGNVLVTRRALHKRTFPGVWTNSCCGHPAPGEPLADAVRRRVEQELGTTVGDLRLVLPRFRYRAEQDGVVENEMCPVFVGLVSEAVPGDTSPAVSPDPDEVEDARWEPWSSFRESVLDGSRTVSVWCREQVAQLPADPVSAVAADVAELPPAARVVDVRP</sequence>
<evidence type="ECO:0000313" key="14">
    <source>
        <dbReference type="Proteomes" id="UP001074726"/>
    </source>
</evidence>
<evidence type="ECO:0000256" key="6">
    <source>
        <dbReference type="ARBA" id="ARBA00022842"/>
    </source>
</evidence>
<comment type="cofactor">
    <cofactor evidence="10">
        <name>Mn(2+)</name>
        <dbReference type="ChEBI" id="CHEBI:29035"/>
    </cofactor>
    <text evidence="10">Binds 1 Mn(2+) ion per subunit.</text>
</comment>
<evidence type="ECO:0000256" key="8">
    <source>
        <dbReference type="ARBA" id="ARBA00023229"/>
    </source>
</evidence>
<dbReference type="Proteomes" id="UP001074726">
    <property type="component" value="Unassembled WGS sequence"/>
</dbReference>
<dbReference type="NCBIfam" id="NF002995">
    <property type="entry name" value="PRK03759.1"/>
    <property type="match status" value="1"/>
</dbReference>
<keyword evidence="8 10" id="KW-0414">Isoprene biosynthesis</keyword>
<feature type="binding site" evidence="10">
    <location>
        <position position="107"/>
    </location>
    <ligand>
        <name>Mg(2+)</name>
        <dbReference type="ChEBI" id="CHEBI:18420"/>
    </ligand>
</feature>
<feature type="active site" evidence="10">
    <location>
        <position position="135"/>
    </location>
</feature>
<keyword evidence="6 10" id="KW-0460">Magnesium</keyword>
<dbReference type="PANTHER" id="PTHR10885:SF0">
    <property type="entry name" value="ISOPENTENYL-DIPHOSPHATE DELTA-ISOMERASE"/>
    <property type="match status" value="1"/>
</dbReference>
<evidence type="ECO:0000256" key="9">
    <source>
        <dbReference type="ARBA" id="ARBA00023235"/>
    </source>
</evidence>
<dbReference type="InterPro" id="IPR015797">
    <property type="entry name" value="NUDIX_hydrolase-like_dom_sf"/>
</dbReference>
<dbReference type="InterPro" id="IPR011876">
    <property type="entry name" value="IsopentenylPP_isomerase_typ1"/>
</dbReference>
<comment type="cofactor">
    <cofactor evidence="10">
        <name>Mg(2+)</name>
        <dbReference type="ChEBI" id="CHEBI:18420"/>
    </cofactor>
    <text evidence="10">Binds 1 Mg(2+) ion per subunit. The magnesium ion binds only when substrate is bound.</text>
</comment>
<dbReference type="InterPro" id="IPR056375">
    <property type="entry name" value="Idi_bact"/>
</dbReference>
<dbReference type="RefSeq" id="WP_268112373.1">
    <property type="nucleotide sequence ID" value="NZ_JAPPUX010000004.1"/>
</dbReference>
<evidence type="ECO:0000256" key="7">
    <source>
        <dbReference type="ARBA" id="ARBA00023211"/>
    </source>
</evidence>
<keyword evidence="7 10" id="KW-0464">Manganese</keyword>
<evidence type="ECO:0000256" key="11">
    <source>
        <dbReference type="SAM" id="MobiDB-lite"/>
    </source>
</evidence>
<comment type="function">
    <text evidence="10">Catalyzes the 1,3-allylic rearrangement of the homoallylic substrate isopentenyl (IPP) to its highly electrophilic allylic isomer, dimethylallyl diphosphate (DMAPP).</text>
</comment>
<comment type="pathway">
    <text evidence="1 10">Isoprenoid biosynthesis; dimethylallyl diphosphate biosynthesis; dimethylallyl diphosphate from isopentenyl diphosphate: step 1/1.</text>
</comment>
<dbReference type="PROSITE" id="PS51462">
    <property type="entry name" value="NUDIX"/>
    <property type="match status" value="1"/>
</dbReference>
<accession>A0ABT4CEN7</accession>
<keyword evidence="9 10" id="KW-0413">Isomerase</keyword>
<feature type="binding site" evidence="10">
    <location>
        <position position="45"/>
    </location>
    <ligand>
        <name>Mn(2+)</name>
        <dbReference type="ChEBI" id="CHEBI:29035"/>
    </ligand>
</feature>
<organism evidence="13 14">
    <name type="scientific">Nocardioides pini</name>
    <dbReference type="NCBI Taxonomy" id="2975053"/>
    <lineage>
        <taxon>Bacteria</taxon>
        <taxon>Bacillati</taxon>
        <taxon>Actinomycetota</taxon>
        <taxon>Actinomycetes</taxon>
        <taxon>Propionibacteriales</taxon>
        <taxon>Nocardioidaceae</taxon>
        <taxon>Nocardioides</taxon>
    </lineage>
</organism>
<evidence type="ECO:0000313" key="13">
    <source>
        <dbReference type="EMBL" id="MCY4727414.1"/>
    </source>
</evidence>
<dbReference type="EMBL" id="JAPPUX010000004">
    <property type="protein sequence ID" value="MCY4727414.1"/>
    <property type="molecule type" value="Genomic_DNA"/>
</dbReference>
<dbReference type="NCBIfam" id="TIGR02150">
    <property type="entry name" value="IPP_isom_1"/>
    <property type="match status" value="1"/>
</dbReference>
<gene>
    <name evidence="10 13" type="primary">idi</name>
    <name evidence="13" type="ORF">NYO98_14090</name>
</gene>
<feature type="compositionally biased region" description="Low complexity" evidence="11">
    <location>
        <begin position="1"/>
        <end position="20"/>
    </location>
</feature>
<dbReference type="PANTHER" id="PTHR10885">
    <property type="entry name" value="ISOPENTENYL-DIPHOSPHATE DELTA-ISOMERASE"/>
    <property type="match status" value="1"/>
</dbReference>
<feature type="binding site" evidence="10">
    <location>
        <position position="52"/>
    </location>
    <ligand>
        <name>Mn(2+)</name>
        <dbReference type="ChEBI" id="CHEBI:29035"/>
    </ligand>
</feature>
<dbReference type="PIRSF" id="PIRSF018427">
    <property type="entry name" value="Isopntndiph_ism"/>
    <property type="match status" value="1"/>
</dbReference>
<evidence type="ECO:0000256" key="10">
    <source>
        <dbReference type="HAMAP-Rule" id="MF_00202"/>
    </source>
</evidence>
<feature type="binding site" evidence="10">
    <location>
        <position position="133"/>
    </location>
    <ligand>
        <name>Mn(2+)</name>
        <dbReference type="ChEBI" id="CHEBI:29035"/>
    </ligand>
</feature>
<dbReference type="CDD" id="cd02885">
    <property type="entry name" value="NUDIX_IPP_Isomerase"/>
    <property type="match status" value="1"/>
</dbReference>
<comment type="subcellular location">
    <subcellularLocation>
        <location evidence="10">Cytoplasm</location>
    </subcellularLocation>
</comment>
<feature type="domain" description="Nudix hydrolase" evidence="12">
    <location>
        <begin position="50"/>
        <end position="191"/>
    </location>
</feature>
<keyword evidence="14" id="KW-1185">Reference proteome</keyword>
<evidence type="ECO:0000256" key="2">
    <source>
        <dbReference type="ARBA" id="ARBA00007579"/>
    </source>
</evidence>
<feature type="binding site" evidence="10">
    <location>
        <position position="135"/>
    </location>
    <ligand>
        <name>Mn(2+)</name>
        <dbReference type="ChEBI" id="CHEBI:29035"/>
    </ligand>
</feature>
<comment type="similarity">
    <text evidence="2 10">Belongs to the IPP isomerase type 1 family.</text>
</comment>
<dbReference type="GO" id="GO:0004452">
    <property type="term" value="F:isopentenyl-diphosphate delta-isomerase activity"/>
    <property type="evidence" value="ECO:0007669"/>
    <property type="project" value="UniProtKB-EC"/>
</dbReference>
<evidence type="ECO:0000256" key="4">
    <source>
        <dbReference type="ARBA" id="ARBA00022490"/>
    </source>
</evidence>
<protein>
    <recommendedName>
        <fullName evidence="3 10">Isopentenyl-diphosphate Delta-isomerase</fullName>
        <shortName evidence="10">IPP isomerase</shortName>
        <ecNumber evidence="3 10">5.3.3.2</ecNumber>
    </recommendedName>
    <alternativeName>
        <fullName evidence="10">IPP:DMAPP isomerase</fullName>
    </alternativeName>
    <alternativeName>
        <fullName evidence="10">Isopentenyl pyrophosphate isomerase</fullName>
    </alternativeName>
</protein>
<dbReference type="InterPro" id="IPR000086">
    <property type="entry name" value="NUDIX_hydrolase_dom"/>
</dbReference>